<evidence type="ECO:0000259" key="3">
    <source>
        <dbReference type="PROSITE" id="PS51762"/>
    </source>
</evidence>
<reference evidence="4" key="1">
    <citation type="submission" date="2020-04" db="EMBL/GenBank/DDBJ databases">
        <title>Deep metagenomics examines the oral microbiome during advanced dental caries in children, revealing novel taxa and co-occurrences with host molecules.</title>
        <authorList>
            <person name="Baker J.L."/>
            <person name="Morton J.T."/>
            <person name="Dinis M."/>
            <person name="Alvarez R."/>
            <person name="Tran N.C."/>
            <person name="Knight R."/>
            <person name="Edlund A."/>
        </authorList>
    </citation>
    <scope>NUCLEOTIDE SEQUENCE</scope>
    <source>
        <strain evidence="4">JCVI_25_bin.9</strain>
    </source>
</reference>
<comment type="similarity">
    <text evidence="1">Belongs to the glycosyl hydrolase 16 family.</text>
</comment>
<evidence type="ECO:0000313" key="5">
    <source>
        <dbReference type="Proteomes" id="UP000757461"/>
    </source>
</evidence>
<dbReference type="Gene3D" id="2.60.120.200">
    <property type="match status" value="1"/>
</dbReference>
<dbReference type="SUPFAM" id="SSF49899">
    <property type="entry name" value="Concanavalin A-like lectins/glucanases"/>
    <property type="match status" value="1"/>
</dbReference>
<evidence type="ECO:0000256" key="1">
    <source>
        <dbReference type="ARBA" id="ARBA00006865"/>
    </source>
</evidence>
<keyword evidence="2" id="KW-0732">Signal</keyword>
<dbReference type="EMBL" id="JABZSQ010000065">
    <property type="protein sequence ID" value="MBF1414870.1"/>
    <property type="molecule type" value="Genomic_DNA"/>
</dbReference>
<feature type="domain" description="GH16" evidence="3">
    <location>
        <begin position="21"/>
        <end position="380"/>
    </location>
</feature>
<dbReference type="InterPro" id="IPR013320">
    <property type="entry name" value="ConA-like_dom_sf"/>
</dbReference>
<dbReference type="InterPro" id="IPR050546">
    <property type="entry name" value="Glycosyl_Hydrlase_16"/>
</dbReference>
<evidence type="ECO:0000313" key="4">
    <source>
        <dbReference type="EMBL" id="MBF1414870.1"/>
    </source>
</evidence>
<dbReference type="Proteomes" id="UP000757461">
    <property type="component" value="Unassembled WGS sequence"/>
</dbReference>
<feature type="chain" id="PRO_5037183404" evidence="2">
    <location>
        <begin position="21"/>
        <end position="648"/>
    </location>
</feature>
<feature type="signal peptide" evidence="2">
    <location>
        <begin position="1"/>
        <end position="20"/>
    </location>
</feature>
<organism evidence="4 5">
    <name type="scientific">Prevotella histicola</name>
    <dbReference type="NCBI Taxonomy" id="470565"/>
    <lineage>
        <taxon>Bacteria</taxon>
        <taxon>Pseudomonadati</taxon>
        <taxon>Bacteroidota</taxon>
        <taxon>Bacteroidia</taxon>
        <taxon>Bacteroidales</taxon>
        <taxon>Prevotellaceae</taxon>
        <taxon>Prevotella</taxon>
    </lineage>
</organism>
<gene>
    <name evidence="4" type="ORF">HXN33_04720</name>
</gene>
<dbReference type="GO" id="GO:0005975">
    <property type="term" value="P:carbohydrate metabolic process"/>
    <property type="evidence" value="ECO:0007669"/>
    <property type="project" value="InterPro"/>
</dbReference>
<dbReference type="InterPro" id="IPR000757">
    <property type="entry name" value="Beta-glucanase-like"/>
</dbReference>
<dbReference type="GO" id="GO:0004553">
    <property type="term" value="F:hydrolase activity, hydrolyzing O-glycosyl compounds"/>
    <property type="evidence" value="ECO:0007669"/>
    <property type="project" value="InterPro"/>
</dbReference>
<evidence type="ECO:0000256" key="2">
    <source>
        <dbReference type="SAM" id="SignalP"/>
    </source>
</evidence>
<proteinExistence type="inferred from homology"/>
<dbReference type="PROSITE" id="PS51762">
    <property type="entry name" value="GH16_2"/>
    <property type="match status" value="1"/>
</dbReference>
<comment type="caution">
    <text evidence="4">The sequence shown here is derived from an EMBL/GenBank/DDBJ whole genome shotgun (WGS) entry which is preliminary data.</text>
</comment>
<dbReference type="PANTHER" id="PTHR10963">
    <property type="entry name" value="GLYCOSYL HYDROLASE-RELATED"/>
    <property type="match status" value="1"/>
</dbReference>
<dbReference type="PANTHER" id="PTHR10963:SF55">
    <property type="entry name" value="GLYCOSIDE HYDROLASE FAMILY 16 PROTEIN"/>
    <property type="match status" value="1"/>
</dbReference>
<sequence length="648" mass="72533">MRKIIITLCGLGLGVLSLTAQDRQDIVPPLAGWSYFGGDEFNGNAIDRNLWGLYGDKKKDYSNETYGNNIGQGMAQTYRDKMVTVQDGKASVRATREPIYTGLRYQKGVDTSPKMRAPLAPTHNFTKNGWWSGFLSSRDADNGGTYYPLYSRIEIKAKIPFSIGTWMALWLRHRYGGAGTFEIDLEEFFVNDDQNDYVAGWEKHTYHKKGKNFLHQSIHGLDYDQTEYDEKTKKYIPKTTSNHNPYADRVREIKFDPSKGFHVYGAQIDPEPGDSSRNLAVTFLLDGRVRSVFLTSEYKPKTLNYSSRYNALLQNEYIKNNIDHIWDVAITGGIGGKPDGKGGGVLYPENDPQYGGDINRVPKNYVMDLDWLRVYKRTNKLLWIGSVPKGYDWQTTTVSINVPNAQLGNLQVGDRLIMDIDTLSTSEHRKAGPVSIDICDKTGKSILKQKPEIARNDAEVTFLITDNDMLQALKAGGCKINGKNVRFFTLMSETKRSGLWSGFKQIGPDKVVLPALLFSNVSEGQQMEFTVRDVTGGGNIVLTPFGGNATNIQLTPSQDEKLYRITLDGQTVQRLRTNGLQISGANYYLRGVKLTDKKGTTDVKGVNVNKEEDGAVYTIDGVKVREANDKSKLTPGIYITNGKKFVVK</sequence>
<accession>A0A930N5J0</accession>
<protein>
    <submittedName>
        <fullName evidence="4">Family 16 glycosylhydrolase</fullName>
    </submittedName>
</protein>
<name>A0A930N5J0_9BACT</name>
<dbReference type="AlphaFoldDB" id="A0A930N5J0"/>